<evidence type="ECO:0000256" key="2">
    <source>
        <dbReference type="ARBA" id="ARBA00023043"/>
    </source>
</evidence>
<dbReference type="PANTHER" id="PTHR24198:SF165">
    <property type="entry name" value="ANKYRIN REPEAT-CONTAINING PROTEIN-RELATED"/>
    <property type="match status" value="1"/>
</dbReference>
<dbReference type="Gene3D" id="1.25.40.20">
    <property type="entry name" value="Ankyrin repeat-containing domain"/>
    <property type="match status" value="1"/>
</dbReference>
<keyword evidence="1" id="KW-0677">Repeat</keyword>
<dbReference type="AlphaFoldDB" id="A0A812I5K1"/>
<dbReference type="GO" id="GO:0005737">
    <property type="term" value="C:cytoplasm"/>
    <property type="evidence" value="ECO:0007669"/>
    <property type="project" value="TreeGrafter"/>
</dbReference>
<proteinExistence type="predicted"/>
<dbReference type="Pfam" id="PF00023">
    <property type="entry name" value="Ank"/>
    <property type="match status" value="1"/>
</dbReference>
<sequence length="450" mass="50771">MQSAFRNLLRGTSQVSPAVNAEAVNGKVSCSLAHDLRDMPFFVWYDYFCCPQAEVNSVERQRAIDSIHHYVAMCEHFIVLCPALRHESGDMLNQRTWSLRGWCRAERVARELATVCGPIIAVESETSLVLLTELESWKQAVGDGHFTVDEDRKKMAGIVLHLIYSKLLFYLQRQDLPNYRFMLNQQQLLLKNLEIHSLDLSIPGFSPGIDPFLEPQAFLLARFMHENGFREISERDSSGLSPMCYAVMRGCPAIVSALLQGRADVNERTKKALDQFLFPKNMTVLCLSAVFGNNDVLKLLLSERAHVNARDSRFHTALHWATACDNAEAVRLLLHAGTDHTLPMLFGLTPLHSACALGAVSAVKELLLLRPSQSLQHCLHYGLMVNAGEYRLVSALLKADADVNEQLDLWKARVFALWMLFKAAGWRYRGAHASTRLYTRLRNNVLFSLT</sequence>
<evidence type="ECO:0000313" key="4">
    <source>
        <dbReference type="EMBL" id="CAE6971670.1"/>
    </source>
</evidence>
<dbReference type="InterPro" id="IPR002110">
    <property type="entry name" value="Ankyrin_rpt"/>
</dbReference>
<dbReference type="EMBL" id="CAJNDS010000158">
    <property type="protein sequence ID" value="CAE6971670.1"/>
    <property type="molecule type" value="Genomic_DNA"/>
</dbReference>
<organism evidence="4 5">
    <name type="scientific">Symbiodinium natans</name>
    <dbReference type="NCBI Taxonomy" id="878477"/>
    <lineage>
        <taxon>Eukaryota</taxon>
        <taxon>Sar</taxon>
        <taxon>Alveolata</taxon>
        <taxon>Dinophyceae</taxon>
        <taxon>Suessiales</taxon>
        <taxon>Symbiodiniaceae</taxon>
        <taxon>Symbiodinium</taxon>
    </lineage>
</organism>
<dbReference type="PANTHER" id="PTHR24198">
    <property type="entry name" value="ANKYRIN REPEAT AND PROTEIN KINASE DOMAIN-CONTAINING PROTEIN"/>
    <property type="match status" value="1"/>
</dbReference>
<evidence type="ECO:0000256" key="3">
    <source>
        <dbReference type="PROSITE-ProRule" id="PRU00023"/>
    </source>
</evidence>
<dbReference type="SMART" id="SM00248">
    <property type="entry name" value="ANK"/>
    <property type="match status" value="5"/>
</dbReference>
<dbReference type="InterPro" id="IPR036770">
    <property type="entry name" value="Ankyrin_rpt-contain_sf"/>
</dbReference>
<dbReference type="OrthoDB" id="194358at2759"/>
<comment type="caution">
    <text evidence="4">The sequence shown here is derived from an EMBL/GenBank/DDBJ whole genome shotgun (WGS) entry which is preliminary data.</text>
</comment>
<keyword evidence="2 3" id="KW-0040">ANK repeat</keyword>
<feature type="repeat" description="ANK" evidence="3">
    <location>
        <begin position="280"/>
        <end position="312"/>
    </location>
</feature>
<reference evidence="4" key="1">
    <citation type="submission" date="2021-02" db="EMBL/GenBank/DDBJ databases">
        <authorList>
            <person name="Dougan E. K."/>
            <person name="Rhodes N."/>
            <person name="Thang M."/>
            <person name="Chan C."/>
        </authorList>
    </citation>
    <scope>NUCLEOTIDE SEQUENCE</scope>
</reference>
<feature type="repeat" description="ANK" evidence="3">
    <location>
        <begin position="238"/>
        <end position="270"/>
    </location>
</feature>
<accession>A0A812I5K1</accession>
<dbReference type="SUPFAM" id="SSF48403">
    <property type="entry name" value="Ankyrin repeat"/>
    <property type="match status" value="1"/>
</dbReference>
<gene>
    <name evidence="4" type="ORF">SNAT2548_LOCUS2620</name>
</gene>
<evidence type="ECO:0000256" key="1">
    <source>
        <dbReference type="ARBA" id="ARBA00022737"/>
    </source>
</evidence>
<dbReference type="PROSITE" id="PS50088">
    <property type="entry name" value="ANK_REPEAT"/>
    <property type="match status" value="2"/>
</dbReference>
<dbReference type="Pfam" id="PF12796">
    <property type="entry name" value="Ank_2"/>
    <property type="match status" value="1"/>
</dbReference>
<name>A0A812I5K1_9DINO</name>
<evidence type="ECO:0000313" key="5">
    <source>
        <dbReference type="Proteomes" id="UP000604046"/>
    </source>
</evidence>
<keyword evidence="5" id="KW-1185">Reference proteome</keyword>
<dbReference type="Proteomes" id="UP000604046">
    <property type="component" value="Unassembled WGS sequence"/>
</dbReference>
<protein>
    <submittedName>
        <fullName evidence="4">Uncharacterized protein</fullName>
    </submittedName>
</protein>